<accession>A0ABQ6K607</accession>
<organism evidence="2 3">
    <name type="scientific">Pseudolysinimonas kribbensis</name>
    <dbReference type="NCBI Taxonomy" id="433641"/>
    <lineage>
        <taxon>Bacteria</taxon>
        <taxon>Bacillati</taxon>
        <taxon>Actinomycetota</taxon>
        <taxon>Actinomycetes</taxon>
        <taxon>Micrococcales</taxon>
        <taxon>Microbacteriaceae</taxon>
        <taxon>Pseudolysinimonas</taxon>
    </lineage>
</organism>
<gene>
    <name evidence="2" type="ORF">GCM10025881_10450</name>
</gene>
<reference evidence="3" key="1">
    <citation type="journal article" date="2019" name="Int. J. Syst. Evol. Microbiol.">
        <title>The Global Catalogue of Microorganisms (GCM) 10K type strain sequencing project: providing services to taxonomists for standard genome sequencing and annotation.</title>
        <authorList>
            <consortium name="The Broad Institute Genomics Platform"/>
            <consortium name="The Broad Institute Genome Sequencing Center for Infectious Disease"/>
            <person name="Wu L."/>
            <person name="Ma J."/>
        </authorList>
    </citation>
    <scope>NUCLEOTIDE SEQUENCE [LARGE SCALE GENOMIC DNA]</scope>
    <source>
        <strain evidence="3">NBRC 108894</strain>
    </source>
</reference>
<evidence type="ECO:0000313" key="3">
    <source>
        <dbReference type="Proteomes" id="UP001157034"/>
    </source>
</evidence>
<name>A0ABQ6K607_9MICO</name>
<dbReference type="Proteomes" id="UP001157034">
    <property type="component" value="Unassembled WGS sequence"/>
</dbReference>
<comment type="caution">
    <text evidence="2">The sequence shown here is derived from an EMBL/GenBank/DDBJ whole genome shotgun (WGS) entry which is preliminary data.</text>
</comment>
<proteinExistence type="predicted"/>
<dbReference type="EMBL" id="BSVB01000001">
    <property type="protein sequence ID" value="GMA94221.1"/>
    <property type="molecule type" value="Genomic_DNA"/>
</dbReference>
<sequence length="102" mass="10908">MSAYCAAIRFTGFSAFIADCMTTDMFCQRTGASCFSFMVTRFLPRKITSPDEIRAGELSSWAMPNSMVDLPHPDSPTTATNSPRPTVRSTSSTAVTGPAGVS</sequence>
<protein>
    <submittedName>
        <fullName evidence="2">Uncharacterized protein</fullName>
    </submittedName>
</protein>
<evidence type="ECO:0000313" key="2">
    <source>
        <dbReference type="EMBL" id="GMA94221.1"/>
    </source>
</evidence>
<feature type="region of interest" description="Disordered" evidence="1">
    <location>
        <begin position="64"/>
        <end position="102"/>
    </location>
</feature>
<feature type="compositionally biased region" description="Low complexity" evidence="1">
    <location>
        <begin position="82"/>
        <end position="96"/>
    </location>
</feature>
<keyword evidence="3" id="KW-1185">Reference proteome</keyword>
<evidence type="ECO:0000256" key="1">
    <source>
        <dbReference type="SAM" id="MobiDB-lite"/>
    </source>
</evidence>